<sequence length="471" mass="52425">MSKFSEKFEMGDKLGAGHYAEVFLCRNKATGAKFAVKIIDKSRTTTKQQGEFLGEVAILKELNHEHCLKLEAFFDEGQHVYVVLELITGGELFARICAERHFSERRAASMMHDILSGVAYLHKRGIVHRDLKPENLLMTSKDENASIKIVDFGFAEKCGHDNKLTKCCGTPLYIAPEVLNAGLYKTGPPYGIASDVWSLGVIMYILLCGYPPFRAKTQNDQFKRVVAGKYDFPEHKVWGTISAEAKDLIKQMIVLDPSKRLTAEQCLAHPWMKTNVDTNLTSTVESLKDFSAERTWKRGIYGVEALNRILYLRRCTAMGVKPNSGIERMLTEAQNAVTTVDLSSNYVGPRGLMALLDVIEKNDRIEVLILGNNGANNQVVERLCTILRTHPSITTINLDHNPISHLAGRMILYAIQVNPRIIKLSLEGTVLQPVMLSRIALQLHRNQTKTAQRQAAAAAAAKEEGAKTTTG</sequence>
<dbReference type="GO" id="GO:0005524">
    <property type="term" value="F:ATP binding"/>
    <property type="evidence" value="ECO:0007669"/>
    <property type="project" value="UniProtKB-UniRule"/>
</dbReference>
<dbReference type="SUPFAM" id="SSF52047">
    <property type="entry name" value="RNI-like"/>
    <property type="match status" value="1"/>
</dbReference>
<evidence type="ECO:0000256" key="3">
    <source>
        <dbReference type="ARBA" id="ARBA00022741"/>
    </source>
</evidence>
<keyword evidence="1 7" id="KW-0723">Serine/threonine-protein kinase</keyword>
<dbReference type="SMART" id="SM00220">
    <property type="entry name" value="S_TKc"/>
    <property type="match status" value="1"/>
</dbReference>
<dbReference type="InterPro" id="IPR017441">
    <property type="entry name" value="Protein_kinase_ATP_BS"/>
</dbReference>
<feature type="binding site" evidence="6">
    <location>
        <position position="37"/>
    </location>
    <ligand>
        <name>ATP</name>
        <dbReference type="ChEBI" id="CHEBI:30616"/>
    </ligand>
</feature>
<dbReference type="PROSITE" id="PS50011">
    <property type="entry name" value="PROTEIN_KINASE_DOM"/>
    <property type="match status" value="1"/>
</dbReference>
<dbReference type="CDD" id="cd05117">
    <property type="entry name" value="STKc_CAMK"/>
    <property type="match status" value="1"/>
</dbReference>
<reference evidence="9" key="1">
    <citation type="submission" date="2021-01" db="EMBL/GenBank/DDBJ databases">
        <authorList>
            <person name="Corre E."/>
            <person name="Pelletier E."/>
            <person name="Niang G."/>
            <person name="Scheremetjew M."/>
            <person name="Finn R."/>
            <person name="Kale V."/>
            <person name="Holt S."/>
            <person name="Cochrane G."/>
            <person name="Meng A."/>
            <person name="Brown T."/>
            <person name="Cohen L."/>
        </authorList>
    </citation>
    <scope>NUCLEOTIDE SEQUENCE</scope>
    <source>
        <strain evidence="9">CCAP 1951/1</strain>
    </source>
</reference>
<dbReference type="FunFam" id="1.10.510.10:FF:000571">
    <property type="entry name" value="Maternal embryonic leucine zipper kinase"/>
    <property type="match status" value="1"/>
</dbReference>
<keyword evidence="4" id="KW-0418">Kinase</keyword>
<keyword evidence="5 6" id="KW-0067">ATP-binding</keyword>
<protein>
    <recommendedName>
        <fullName evidence="8">Protein kinase domain-containing protein</fullName>
    </recommendedName>
</protein>
<evidence type="ECO:0000256" key="5">
    <source>
        <dbReference type="ARBA" id="ARBA00022840"/>
    </source>
</evidence>
<dbReference type="Gene3D" id="1.10.510.10">
    <property type="entry name" value="Transferase(Phosphotransferase) domain 1"/>
    <property type="match status" value="1"/>
</dbReference>
<dbReference type="InterPro" id="IPR050205">
    <property type="entry name" value="CDPK_Ser/Thr_kinases"/>
</dbReference>
<evidence type="ECO:0000259" key="8">
    <source>
        <dbReference type="PROSITE" id="PS50011"/>
    </source>
</evidence>
<dbReference type="PANTHER" id="PTHR24349">
    <property type="entry name" value="SERINE/THREONINE-PROTEIN KINASE"/>
    <property type="match status" value="1"/>
</dbReference>
<keyword evidence="3 6" id="KW-0547">Nucleotide-binding</keyword>
<dbReference type="SUPFAM" id="SSF56112">
    <property type="entry name" value="Protein kinase-like (PK-like)"/>
    <property type="match status" value="1"/>
</dbReference>
<evidence type="ECO:0000256" key="7">
    <source>
        <dbReference type="RuleBase" id="RU000304"/>
    </source>
</evidence>
<evidence type="ECO:0000256" key="6">
    <source>
        <dbReference type="PROSITE-ProRule" id="PRU10141"/>
    </source>
</evidence>
<feature type="domain" description="Protein kinase" evidence="8">
    <location>
        <begin position="8"/>
        <end position="272"/>
    </location>
</feature>
<dbReference type="Pfam" id="PF00069">
    <property type="entry name" value="Pkinase"/>
    <property type="match status" value="1"/>
</dbReference>
<dbReference type="PROSITE" id="PS00107">
    <property type="entry name" value="PROTEIN_KINASE_ATP"/>
    <property type="match status" value="1"/>
</dbReference>
<accession>A0A7S1M088</accession>
<dbReference type="InterPro" id="IPR011009">
    <property type="entry name" value="Kinase-like_dom_sf"/>
</dbReference>
<dbReference type="Gene3D" id="3.80.10.10">
    <property type="entry name" value="Ribonuclease Inhibitor"/>
    <property type="match status" value="1"/>
</dbReference>
<dbReference type="InterPro" id="IPR008271">
    <property type="entry name" value="Ser/Thr_kinase_AS"/>
</dbReference>
<proteinExistence type="inferred from homology"/>
<evidence type="ECO:0000256" key="2">
    <source>
        <dbReference type="ARBA" id="ARBA00022679"/>
    </source>
</evidence>
<dbReference type="PROSITE" id="PS00108">
    <property type="entry name" value="PROTEIN_KINASE_ST"/>
    <property type="match status" value="1"/>
</dbReference>
<name>A0A7S1M088_NEODS</name>
<keyword evidence="2" id="KW-0808">Transferase</keyword>
<dbReference type="InterPro" id="IPR032675">
    <property type="entry name" value="LRR_dom_sf"/>
</dbReference>
<comment type="similarity">
    <text evidence="7">Belongs to the protein kinase superfamily.</text>
</comment>
<evidence type="ECO:0000256" key="1">
    <source>
        <dbReference type="ARBA" id="ARBA00022527"/>
    </source>
</evidence>
<evidence type="ECO:0000313" key="9">
    <source>
        <dbReference type="EMBL" id="CAD9118059.1"/>
    </source>
</evidence>
<dbReference type="GO" id="GO:0004674">
    <property type="term" value="F:protein serine/threonine kinase activity"/>
    <property type="evidence" value="ECO:0007669"/>
    <property type="project" value="UniProtKB-KW"/>
</dbReference>
<evidence type="ECO:0000256" key="4">
    <source>
        <dbReference type="ARBA" id="ARBA00022777"/>
    </source>
</evidence>
<dbReference type="EMBL" id="HBGF01023921">
    <property type="protein sequence ID" value="CAD9118059.1"/>
    <property type="molecule type" value="Transcribed_RNA"/>
</dbReference>
<dbReference type="AlphaFoldDB" id="A0A7S1M088"/>
<gene>
    <name evidence="9" type="ORF">NDES1114_LOCUS15822</name>
</gene>
<dbReference type="FunFam" id="3.30.200.20:FF:000042">
    <property type="entry name" value="Aurora kinase A"/>
    <property type="match status" value="1"/>
</dbReference>
<dbReference type="InterPro" id="IPR000719">
    <property type="entry name" value="Prot_kinase_dom"/>
</dbReference>
<organism evidence="9">
    <name type="scientific">Neobodo designis</name>
    <name type="common">Flagellated protozoan</name>
    <name type="synonym">Bodo designis</name>
    <dbReference type="NCBI Taxonomy" id="312471"/>
    <lineage>
        <taxon>Eukaryota</taxon>
        <taxon>Discoba</taxon>
        <taxon>Euglenozoa</taxon>
        <taxon>Kinetoplastea</taxon>
        <taxon>Metakinetoplastina</taxon>
        <taxon>Neobodonida</taxon>
        <taxon>Neobodo</taxon>
    </lineage>
</organism>